<dbReference type="Proteomes" id="UP000087766">
    <property type="component" value="Unplaced"/>
</dbReference>
<dbReference type="STRING" id="3916.A0A1S3T9R7"/>
<accession>A0A1S3T9R7</accession>
<evidence type="ECO:0000313" key="3">
    <source>
        <dbReference type="RefSeq" id="XP_014490504.1"/>
    </source>
</evidence>
<dbReference type="AlphaFoldDB" id="A0A1S3T9R7"/>
<dbReference type="Gene3D" id="1.20.5.170">
    <property type="match status" value="1"/>
</dbReference>
<keyword evidence="2" id="KW-1185">Reference proteome</keyword>
<dbReference type="KEGG" id="vra:106753226"/>
<keyword evidence="1" id="KW-0175">Coiled coil</keyword>
<name>A0A1S3T9R7_VIGRR</name>
<dbReference type="GeneID" id="106753226"/>
<proteinExistence type="predicted"/>
<dbReference type="RefSeq" id="XP_014490504.1">
    <property type="nucleotide sequence ID" value="XM_014635018.1"/>
</dbReference>
<dbReference type="OrthoDB" id="2116871at2759"/>
<organism evidence="2 3">
    <name type="scientific">Vigna radiata var. radiata</name>
    <name type="common">Mung bean</name>
    <name type="synonym">Phaseolus aureus</name>
    <dbReference type="NCBI Taxonomy" id="3916"/>
    <lineage>
        <taxon>Eukaryota</taxon>
        <taxon>Viridiplantae</taxon>
        <taxon>Streptophyta</taxon>
        <taxon>Embryophyta</taxon>
        <taxon>Tracheophyta</taxon>
        <taxon>Spermatophyta</taxon>
        <taxon>Magnoliopsida</taxon>
        <taxon>eudicotyledons</taxon>
        <taxon>Gunneridae</taxon>
        <taxon>Pentapetalae</taxon>
        <taxon>rosids</taxon>
        <taxon>fabids</taxon>
        <taxon>Fabales</taxon>
        <taxon>Fabaceae</taxon>
        <taxon>Papilionoideae</taxon>
        <taxon>50 kb inversion clade</taxon>
        <taxon>NPAAA clade</taxon>
        <taxon>indigoferoid/millettioid clade</taxon>
        <taxon>Phaseoleae</taxon>
        <taxon>Vigna</taxon>
    </lineage>
</organism>
<gene>
    <name evidence="3" type="primary">LOC106753226</name>
</gene>
<evidence type="ECO:0000256" key="1">
    <source>
        <dbReference type="SAM" id="Coils"/>
    </source>
</evidence>
<evidence type="ECO:0000313" key="2">
    <source>
        <dbReference type="Proteomes" id="UP000087766"/>
    </source>
</evidence>
<protein>
    <submittedName>
        <fullName evidence="3">Uncharacterized protein LOC106753226</fullName>
    </submittedName>
</protein>
<feature type="coiled-coil region" evidence="1">
    <location>
        <begin position="46"/>
        <end position="80"/>
    </location>
</feature>
<sequence length="116" mass="13375">MDNDNCNNLQTLWEELETFGFDLTWLKPHVQYALSMKTRVEKVLEVKRLEEYVTTLKENVSTLEENVTSLKEKTKALKIEMIEAKVNLEIATRDLVKTKDGFEDCDMDAELGYGGP</sequence>
<reference evidence="3" key="1">
    <citation type="submission" date="2025-08" db="UniProtKB">
        <authorList>
            <consortium name="RefSeq"/>
        </authorList>
    </citation>
    <scope>IDENTIFICATION</scope>
    <source>
        <tissue evidence="3">Leaf</tissue>
    </source>
</reference>